<dbReference type="Pfam" id="PF00440">
    <property type="entry name" value="TetR_N"/>
    <property type="match status" value="1"/>
</dbReference>
<keyword evidence="1" id="KW-0805">Transcription regulation</keyword>
<dbReference type="SUPFAM" id="SSF46689">
    <property type="entry name" value="Homeodomain-like"/>
    <property type="match status" value="1"/>
</dbReference>
<dbReference type="InterPro" id="IPR050109">
    <property type="entry name" value="HTH-type_TetR-like_transc_reg"/>
</dbReference>
<dbReference type="PANTHER" id="PTHR30055:SF234">
    <property type="entry name" value="HTH-TYPE TRANSCRIPTIONAL REGULATOR BETI"/>
    <property type="match status" value="1"/>
</dbReference>
<dbReference type="InterPro" id="IPR001647">
    <property type="entry name" value="HTH_TetR"/>
</dbReference>
<feature type="domain" description="HTH tetR-type" evidence="5">
    <location>
        <begin position="9"/>
        <end position="69"/>
    </location>
</feature>
<evidence type="ECO:0000313" key="6">
    <source>
        <dbReference type="EMBL" id="GAA4700198.1"/>
    </source>
</evidence>
<evidence type="ECO:0000256" key="2">
    <source>
        <dbReference type="ARBA" id="ARBA00023125"/>
    </source>
</evidence>
<dbReference type="Gene3D" id="1.10.357.10">
    <property type="entry name" value="Tetracycline Repressor, domain 2"/>
    <property type="match status" value="1"/>
</dbReference>
<reference evidence="7" key="1">
    <citation type="journal article" date="2019" name="Int. J. Syst. Evol. Microbiol.">
        <title>The Global Catalogue of Microorganisms (GCM) 10K type strain sequencing project: providing services to taxonomists for standard genome sequencing and annotation.</title>
        <authorList>
            <consortium name="The Broad Institute Genomics Platform"/>
            <consortium name="The Broad Institute Genome Sequencing Center for Infectious Disease"/>
            <person name="Wu L."/>
            <person name="Ma J."/>
        </authorList>
    </citation>
    <scope>NUCLEOTIDE SEQUENCE [LARGE SCALE GENOMIC DNA]</scope>
    <source>
        <strain evidence="7">JCM 18531</strain>
    </source>
</reference>
<keyword evidence="3" id="KW-0804">Transcription</keyword>
<dbReference type="EMBL" id="BAABKM010000002">
    <property type="protein sequence ID" value="GAA4700198.1"/>
    <property type="molecule type" value="Genomic_DNA"/>
</dbReference>
<dbReference type="Proteomes" id="UP001499974">
    <property type="component" value="Unassembled WGS sequence"/>
</dbReference>
<evidence type="ECO:0000313" key="7">
    <source>
        <dbReference type="Proteomes" id="UP001499974"/>
    </source>
</evidence>
<evidence type="ECO:0000256" key="4">
    <source>
        <dbReference type="PROSITE-ProRule" id="PRU00335"/>
    </source>
</evidence>
<dbReference type="InterPro" id="IPR009057">
    <property type="entry name" value="Homeodomain-like_sf"/>
</dbReference>
<organism evidence="6 7">
    <name type="scientific">Nocardioides conyzicola</name>
    <dbReference type="NCBI Taxonomy" id="1651781"/>
    <lineage>
        <taxon>Bacteria</taxon>
        <taxon>Bacillati</taxon>
        <taxon>Actinomycetota</taxon>
        <taxon>Actinomycetes</taxon>
        <taxon>Propionibacteriales</taxon>
        <taxon>Nocardioidaceae</taxon>
        <taxon>Nocardioides</taxon>
    </lineage>
</organism>
<comment type="caution">
    <text evidence="6">The sequence shown here is derived from an EMBL/GenBank/DDBJ whole genome shotgun (WGS) entry which is preliminary data.</text>
</comment>
<protein>
    <submittedName>
        <fullName evidence="6">TetR/AcrR family transcriptional regulator</fullName>
    </submittedName>
</protein>
<gene>
    <name evidence="6" type="ORF">GCM10023349_16010</name>
</gene>
<sequence>MPDASATSTDHRARIVDVAAQLLREHGAAAVTTRAVAEGAGVQAPTIYRLFGDKDGLMEAVAEHVLATYVSAKAAVVEAAEADDVDPLDDLRAGWDSQIDFGVANPTLFGFLSDPARGLSSPAARAGADVLRARVHRVALTGRLRVGEDRAVDIIRAAGTGTVTTILSTPPERRDHGLADAMYQAVLGQILVDAPAAAPGEPAAAAVAFRALTPDLDMLTDAERALLGEWVDRVIDTL</sequence>
<dbReference type="RefSeq" id="WP_345520717.1">
    <property type="nucleotide sequence ID" value="NZ_BAABKM010000002.1"/>
</dbReference>
<evidence type="ECO:0000259" key="5">
    <source>
        <dbReference type="PROSITE" id="PS50977"/>
    </source>
</evidence>
<dbReference type="PANTHER" id="PTHR30055">
    <property type="entry name" value="HTH-TYPE TRANSCRIPTIONAL REGULATOR RUTR"/>
    <property type="match status" value="1"/>
</dbReference>
<name>A0ABP8X3R4_9ACTN</name>
<keyword evidence="7" id="KW-1185">Reference proteome</keyword>
<accession>A0ABP8X3R4</accession>
<evidence type="ECO:0000256" key="3">
    <source>
        <dbReference type="ARBA" id="ARBA00023163"/>
    </source>
</evidence>
<feature type="DNA-binding region" description="H-T-H motif" evidence="4">
    <location>
        <begin position="32"/>
        <end position="51"/>
    </location>
</feature>
<evidence type="ECO:0000256" key="1">
    <source>
        <dbReference type="ARBA" id="ARBA00023015"/>
    </source>
</evidence>
<proteinExistence type="predicted"/>
<dbReference type="PROSITE" id="PS50977">
    <property type="entry name" value="HTH_TETR_2"/>
    <property type="match status" value="1"/>
</dbReference>
<dbReference type="PRINTS" id="PR00455">
    <property type="entry name" value="HTHTETR"/>
</dbReference>
<keyword evidence="2 4" id="KW-0238">DNA-binding</keyword>